<dbReference type="AlphaFoldDB" id="A0AA35S044"/>
<reference evidence="1" key="1">
    <citation type="submission" date="2023-03" db="EMBL/GenBank/DDBJ databases">
        <authorList>
            <person name="Steffen K."/>
            <person name="Cardenas P."/>
        </authorList>
    </citation>
    <scope>NUCLEOTIDE SEQUENCE</scope>
</reference>
<evidence type="ECO:0000313" key="1">
    <source>
        <dbReference type="EMBL" id="CAI8019741.1"/>
    </source>
</evidence>
<keyword evidence="2" id="KW-1185">Reference proteome</keyword>
<accession>A0AA35S044</accession>
<gene>
    <name evidence="1" type="ORF">GBAR_LOCUS11850</name>
</gene>
<protein>
    <submittedName>
        <fullName evidence="1">Uncharacterized protein</fullName>
    </submittedName>
</protein>
<proteinExistence type="predicted"/>
<evidence type="ECO:0000313" key="2">
    <source>
        <dbReference type="Proteomes" id="UP001174909"/>
    </source>
</evidence>
<dbReference type="Proteomes" id="UP001174909">
    <property type="component" value="Unassembled WGS sequence"/>
</dbReference>
<comment type="caution">
    <text evidence="1">The sequence shown here is derived from an EMBL/GenBank/DDBJ whole genome shotgun (WGS) entry which is preliminary data.</text>
</comment>
<dbReference type="EMBL" id="CASHTH010001775">
    <property type="protein sequence ID" value="CAI8019741.1"/>
    <property type="molecule type" value="Genomic_DNA"/>
</dbReference>
<sequence length="68" mass="8056">MSRARVFSPIENVWRRNMNMLISLETRPLAAFQENKRKATVSASTTDIYQLCVVWESQFFEQISREDE</sequence>
<name>A0AA35S044_GEOBA</name>
<organism evidence="1 2">
    <name type="scientific">Geodia barretti</name>
    <name type="common">Barrett's horny sponge</name>
    <dbReference type="NCBI Taxonomy" id="519541"/>
    <lineage>
        <taxon>Eukaryota</taxon>
        <taxon>Metazoa</taxon>
        <taxon>Porifera</taxon>
        <taxon>Demospongiae</taxon>
        <taxon>Heteroscleromorpha</taxon>
        <taxon>Tetractinellida</taxon>
        <taxon>Astrophorina</taxon>
        <taxon>Geodiidae</taxon>
        <taxon>Geodia</taxon>
    </lineage>
</organism>